<organism evidence="1 2">
    <name type="scientific">Paramicrobacterium humi</name>
    <dbReference type="NCBI Taxonomy" id="640635"/>
    <lineage>
        <taxon>Bacteria</taxon>
        <taxon>Bacillati</taxon>
        <taxon>Actinomycetota</taxon>
        <taxon>Actinomycetes</taxon>
        <taxon>Micrococcales</taxon>
        <taxon>Microbacteriaceae</taxon>
        <taxon>Paramicrobacterium</taxon>
    </lineage>
</organism>
<evidence type="ECO:0000313" key="2">
    <source>
        <dbReference type="Proteomes" id="UP000199183"/>
    </source>
</evidence>
<dbReference type="AlphaFoldDB" id="A0A1H4K3P2"/>
<dbReference type="Proteomes" id="UP000199183">
    <property type="component" value="Unassembled WGS sequence"/>
</dbReference>
<proteinExistence type="predicted"/>
<dbReference type="RefSeq" id="WP_143033958.1">
    <property type="nucleotide sequence ID" value="NZ_FNRY01000001.1"/>
</dbReference>
<evidence type="ECO:0000313" key="1">
    <source>
        <dbReference type="EMBL" id="SEB52715.1"/>
    </source>
</evidence>
<sequence length="271" mass="31326">MADVLITVKTSPQPSLKYGDTVCVAGIRIDGGRFDWVRIYPIPFRWLGSDQQFKKYDVVRVELRRRDQDSRPESYSPTIDSIERVAHKDKWKDREPIMRHVARTSTCEMRRNASVAHNAPSLGMVDIAEIVRFDFAKHPGWTPAEAKKIAAAMEMPSADLFGSRLVPPKLVAPRFKVSYRYRCSEPPCPTHTGQILDWELSELQRHLKGKSDEELRAAVKTRFVYQMMNPRKMTSFFMGNFEDPRKRHNFSVLGVYYPDRTTAMDVPLFDL</sequence>
<reference evidence="1 2" key="1">
    <citation type="submission" date="2016-10" db="EMBL/GenBank/DDBJ databases">
        <authorList>
            <person name="de Groot N.N."/>
        </authorList>
    </citation>
    <scope>NUCLEOTIDE SEQUENCE [LARGE SCALE GENOMIC DNA]</scope>
    <source>
        <strain evidence="1 2">DSM 21799</strain>
    </source>
</reference>
<keyword evidence="2" id="KW-1185">Reference proteome</keyword>
<protein>
    <submittedName>
        <fullName evidence="1">Uncharacterized protein</fullName>
    </submittedName>
</protein>
<dbReference type="OrthoDB" id="7595944at2"/>
<gene>
    <name evidence="1" type="ORF">SAMN04489806_0983</name>
</gene>
<dbReference type="EMBL" id="FNRY01000001">
    <property type="protein sequence ID" value="SEB52715.1"/>
    <property type="molecule type" value="Genomic_DNA"/>
</dbReference>
<name>A0A1H4K3P2_9MICO</name>
<dbReference type="STRING" id="640635.SAMN04489806_0983"/>
<accession>A0A1H4K3P2</accession>